<dbReference type="Proteomes" id="UP000266673">
    <property type="component" value="Unassembled WGS sequence"/>
</dbReference>
<keyword evidence="3" id="KW-1185">Reference proteome</keyword>
<feature type="transmembrane region" description="Helical" evidence="1">
    <location>
        <begin position="12"/>
        <end position="34"/>
    </location>
</feature>
<keyword evidence="1" id="KW-1133">Transmembrane helix</keyword>
<name>A0A397UIB6_9GLOM</name>
<evidence type="ECO:0000256" key="1">
    <source>
        <dbReference type="SAM" id="Phobius"/>
    </source>
</evidence>
<evidence type="ECO:0000313" key="2">
    <source>
        <dbReference type="EMBL" id="RIB08837.1"/>
    </source>
</evidence>
<proteinExistence type="predicted"/>
<keyword evidence="1" id="KW-0472">Membrane</keyword>
<feature type="transmembrane region" description="Helical" evidence="1">
    <location>
        <begin position="40"/>
        <end position="61"/>
    </location>
</feature>
<keyword evidence="1" id="KW-0812">Transmembrane</keyword>
<organism evidence="2 3">
    <name type="scientific">Gigaspora rosea</name>
    <dbReference type="NCBI Taxonomy" id="44941"/>
    <lineage>
        <taxon>Eukaryota</taxon>
        <taxon>Fungi</taxon>
        <taxon>Fungi incertae sedis</taxon>
        <taxon>Mucoromycota</taxon>
        <taxon>Glomeromycotina</taxon>
        <taxon>Glomeromycetes</taxon>
        <taxon>Diversisporales</taxon>
        <taxon>Gigasporaceae</taxon>
        <taxon>Gigaspora</taxon>
    </lineage>
</organism>
<evidence type="ECO:0000313" key="3">
    <source>
        <dbReference type="Proteomes" id="UP000266673"/>
    </source>
</evidence>
<dbReference type="AlphaFoldDB" id="A0A397UIB6"/>
<sequence>MHQMCKLQLYERCLNITFPISKFFTNVVCLLMVSHRLIDVGLLFIINVFFVKIEYICNCLFKSKTKV</sequence>
<reference evidence="2 3" key="1">
    <citation type="submission" date="2018-06" db="EMBL/GenBank/DDBJ databases">
        <title>Comparative genomics reveals the genomic features of Rhizophagus irregularis, R. cerebriforme, R. diaphanum and Gigaspora rosea, and their symbiotic lifestyle signature.</title>
        <authorList>
            <person name="Morin E."/>
            <person name="San Clemente H."/>
            <person name="Chen E.C.H."/>
            <person name="De La Providencia I."/>
            <person name="Hainaut M."/>
            <person name="Kuo A."/>
            <person name="Kohler A."/>
            <person name="Murat C."/>
            <person name="Tang N."/>
            <person name="Roy S."/>
            <person name="Loubradou J."/>
            <person name="Henrissat B."/>
            <person name="Grigoriev I.V."/>
            <person name="Corradi N."/>
            <person name="Roux C."/>
            <person name="Martin F.M."/>
        </authorList>
    </citation>
    <scope>NUCLEOTIDE SEQUENCE [LARGE SCALE GENOMIC DNA]</scope>
    <source>
        <strain evidence="2 3">DAOM 194757</strain>
    </source>
</reference>
<dbReference type="EMBL" id="QKWP01001454">
    <property type="protein sequence ID" value="RIB08837.1"/>
    <property type="molecule type" value="Genomic_DNA"/>
</dbReference>
<gene>
    <name evidence="2" type="ORF">C2G38_316266</name>
</gene>
<protein>
    <submittedName>
        <fullName evidence="2">Uncharacterized protein</fullName>
    </submittedName>
</protein>
<comment type="caution">
    <text evidence="2">The sequence shown here is derived from an EMBL/GenBank/DDBJ whole genome shotgun (WGS) entry which is preliminary data.</text>
</comment>
<accession>A0A397UIB6</accession>